<sequence>MPGLVKRPVQSASLSGSHLTIAHTLVYLGWTIAGQWFARSPFLFPTGRFPSWSLPIVIPDSTRPRLSAPGAYRSRTFLE</sequence>
<proteinExistence type="predicted"/>
<feature type="non-terminal residue" evidence="1">
    <location>
        <position position="79"/>
    </location>
</feature>
<gene>
    <name evidence="1" type="ORF">chiPu_0028717</name>
</gene>
<accession>A0A401TPA6</accession>
<evidence type="ECO:0000313" key="2">
    <source>
        <dbReference type="Proteomes" id="UP000287033"/>
    </source>
</evidence>
<protein>
    <submittedName>
        <fullName evidence="1">Uncharacterized protein</fullName>
    </submittedName>
</protein>
<organism evidence="1 2">
    <name type="scientific">Chiloscyllium punctatum</name>
    <name type="common">Brownbanded bambooshark</name>
    <name type="synonym">Hemiscyllium punctatum</name>
    <dbReference type="NCBI Taxonomy" id="137246"/>
    <lineage>
        <taxon>Eukaryota</taxon>
        <taxon>Metazoa</taxon>
        <taxon>Chordata</taxon>
        <taxon>Craniata</taxon>
        <taxon>Vertebrata</taxon>
        <taxon>Chondrichthyes</taxon>
        <taxon>Elasmobranchii</taxon>
        <taxon>Galeomorphii</taxon>
        <taxon>Galeoidea</taxon>
        <taxon>Orectolobiformes</taxon>
        <taxon>Hemiscylliidae</taxon>
        <taxon>Chiloscyllium</taxon>
    </lineage>
</organism>
<name>A0A401TPA6_CHIPU</name>
<dbReference type="AlphaFoldDB" id="A0A401TPA6"/>
<dbReference type="Proteomes" id="UP000287033">
    <property type="component" value="Unassembled WGS sequence"/>
</dbReference>
<keyword evidence="2" id="KW-1185">Reference proteome</keyword>
<reference evidence="1 2" key="1">
    <citation type="journal article" date="2018" name="Nat. Ecol. Evol.">
        <title>Shark genomes provide insights into elasmobranch evolution and the origin of vertebrates.</title>
        <authorList>
            <person name="Hara Y"/>
            <person name="Yamaguchi K"/>
            <person name="Onimaru K"/>
            <person name="Kadota M"/>
            <person name="Koyanagi M"/>
            <person name="Keeley SD"/>
            <person name="Tatsumi K"/>
            <person name="Tanaka K"/>
            <person name="Motone F"/>
            <person name="Kageyama Y"/>
            <person name="Nozu R"/>
            <person name="Adachi N"/>
            <person name="Nishimura O"/>
            <person name="Nakagawa R"/>
            <person name="Tanegashima C"/>
            <person name="Kiyatake I"/>
            <person name="Matsumoto R"/>
            <person name="Murakumo K"/>
            <person name="Nishida K"/>
            <person name="Terakita A"/>
            <person name="Kuratani S"/>
            <person name="Sato K"/>
            <person name="Hyodo S Kuraku.S."/>
        </authorList>
    </citation>
    <scope>NUCLEOTIDE SEQUENCE [LARGE SCALE GENOMIC DNA]</scope>
</reference>
<dbReference type="EMBL" id="BEZZ01138271">
    <property type="protein sequence ID" value="GCC44475.1"/>
    <property type="molecule type" value="Genomic_DNA"/>
</dbReference>
<comment type="caution">
    <text evidence="1">The sequence shown here is derived from an EMBL/GenBank/DDBJ whole genome shotgun (WGS) entry which is preliminary data.</text>
</comment>
<evidence type="ECO:0000313" key="1">
    <source>
        <dbReference type="EMBL" id="GCC44475.1"/>
    </source>
</evidence>